<keyword evidence="3" id="KW-0808">Transferase</keyword>
<dbReference type="GO" id="GO:0005741">
    <property type="term" value="C:mitochondrial outer membrane"/>
    <property type="evidence" value="ECO:0007669"/>
    <property type="project" value="UniProtKB-SubCell"/>
</dbReference>
<evidence type="ECO:0000256" key="11">
    <source>
        <dbReference type="ARBA" id="ARBA00047906"/>
    </source>
</evidence>
<dbReference type="SUPFAM" id="SSF69593">
    <property type="entry name" value="Glycerol-3-phosphate (1)-acyltransferase"/>
    <property type="match status" value="1"/>
</dbReference>
<accession>A0A2P2ICA8</accession>
<evidence type="ECO:0000256" key="8">
    <source>
        <dbReference type="ARBA" id="ARBA00023136"/>
    </source>
</evidence>
<dbReference type="PANTHER" id="PTHR12497:SF0">
    <property type="entry name" value="TAFAZZIN"/>
    <property type="match status" value="1"/>
</dbReference>
<dbReference type="SMART" id="SM00563">
    <property type="entry name" value="PlsC"/>
    <property type="match status" value="1"/>
</dbReference>
<evidence type="ECO:0000259" key="15">
    <source>
        <dbReference type="SMART" id="SM00563"/>
    </source>
</evidence>
<evidence type="ECO:0000256" key="2">
    <source>
        <dbReference type="ARBA" id="ARBA00010524"/>
    </source>
</evidence>
<dbReference type="PANTHER" id="PTHR12497">
    <property type="entry name" value="TAZ PROTEIN TAFAZZIN"/>
    <property type="match status" value="1"/>
</dbReference>
<evidence type="ECO:0000256" key="9">
    <source>
        <dbReference type="ARBA" id="ARBA00023315"/>
    </source>
</evidence>
<organism evidence="16">
    <name type="scientific">Hirondellea gigas</name>
    <dbReference type="NCBI Taxonomy" id="1518452"/>
    <lineage>
        <taxon>Eukaryota</taxon>
        <taxon>Metazoa</taxon>
        <taxon>Ecdysozoa</taxon>
        <taxon>Arthropoda</taxon>
        <taxon>Crustacea</taxon>
        <taxon>Multicrustacea</taxon>
        <taxon>Malacostraca</taxon>
        <taxon>Eumalacostraca</taxon>
        <taxon>Peracarida</taxon>
        <taxon>Amphipoda</taxon>
        <taxon>Amphilochidea</taxon>
        <taxon>Lysianassida</taxon>
        <taxon>Lysianassidira</taxon>
        <taxon>Lysianassoidea</taxon>
        <taxon>Lysianassidae</taxon>
        <taxon>Hirondellea</taxon>
    </lineage>
</organism>
<feature type="compositionally biased region" description="Low complexity" evidence="14">
    <location>
        <begin position="192"/>
        <end position="205"/>
    </location>
</feature>
<keyword evidence="6" id="KW-0443">Lipid metabolism</keyword>
<dbReference type="InterPro" id="IPR002123">
    <property type="entry name" value="Plipid/glycerol_acylTrfase"/>
</dbReference>
<comment type="catalytic activity">
    <reaction evidence="12">
        <text>1,2-di-(9Z-octadecenoyl)-sn-glycero-3-phosphocholine + 1-hexadecanoyl-sn-glycero-3-phosphocholine = 1-hexadecanoyl-2-(9Z-octadecenoyl)-sn-glycero-3-phosphocholine + 1-(9Z-octadecenoyl)-sn-glycero-3-phosphocholine</text>
        <dbReference type="Rhea" id="RHEA:43816"/>
        <dbReference type="ChEBI" id="CHEBI:28610"/>
        <dbReference type="ChEBI" id="CHEBI:72998"/>
        <dbReference type="ChEBI" id="CHEBI:73001"/>
        <dbReference type="ChEBI" id="CHEBI:74669"/>
    </reaction>
    <physiologicalReaction direction="left-to-right" evidence="12">
        <dbReference type="Rhea" id="RHEA:43817"/>
    </physiologicalReaction>
    <physiologicalReaction direction="right-to-left" evidence="12">
        <dbReference type="Rhea" id="RHEA:43818"/>
    </physiologicalReaction>
</comment>
<dbReference type="EMBL" id="IACF01006059">
    <property type="protein sequence ID" value="LAB71642.1"/>
    <property type="molecule type" value="mRNA"/>
</dbReference>
<proteinExistence type="evidence at transcript level"/>
<dbReference type="GO" id="GO:0035965">
    <property type="term" value="P:cardiolipin acyl-chain remodeling"/>
    <property type="evidence" value="ECO:0007669"/>
    <property type="project" value="TreeGrafter"/>
</dbReference>
<keyword evidence="7" id="KW-0496">Mitochondrion</keyword>
<keyword evidence="9" id="KW-0012">Acyltransferase</keyword>
<keyword evidence="8" id="KW-0472">Membrane</keyword>
<comment type="similarity">
    <text evidence="2 13">Belongs to the taffazin family.</text>
</comment>
<dbReference type="CDD" id="cd07989">
    <property type="entry name" value="LPLAT_AGPAT-like"/>
    <property type="match status" value="1"/>
</dbReference>
<evidence type="ECO:0000256" key="4">
    <source>
        <dbReference type="ARBA" id="ARBA00022787"/>
    </source>
</evidence>
<dbReference type="AlphaFoldDB" id="A0A2P2ICA8"/>
<feature type="domain" description="Phospholipid/glycerol acyltransferase" evidence="15">
    <location>
        <begin position="70"/>
        <end position="227"/>
    </location>
</feature>
<evidence type="ECO:0000256" key="3">
    <source>
        <dbReference type="ARBA" id="ARBA00022679"/>
    </source>
</evidence>
<evidence type="ECO:0000256" key="10">
    <source>
        <dbReference type="ARBA" id="ARBA00024323"/>
    </source>
</evidence>
<evidence type="ECO:0000256" key="1">
    <source>
        <dbReference type="ARBA" id="ARBA00004137"/>
    </source>
</evidence>
<evidence type="ECO:0000256" key="12">
    <source>
        <dbReference type="ARBA" id="ARBA00049543"/>
    </source>
</evidence>
<dbReference type="PRINTS" id="PR00979">
    <property type="entry name" value="TAFAZZIN"/>
</dbReference>
<dbReference type="GO" id="GO:0005743">
    <property type="term" value="C:mitochondrial inner membrane"/>
    <property type="evidence" value="ECO:0007669"/>
    <property type="project" value="UniProtKB-SubCell"/>
</dbReference>
<evidence type="ECO:0000256" key="14">
    <source>
        <dbReference type="SAM" id="MobiDB-lite"/>
    </source>
</evidence>
<reference evidence="16" key="1">
    <citation type="journal article" date="2018" name="Biosci. Biotechnol. Biochem.">
        <title>Polysaccharide hydrolase of the hadal zone amphipods Hirondellea gigas.</title>
        <authorList>
            <person name="Kobayashi H."/>
            <person name="Nagahama T."/>
            <person name="Arai W."/>
            <person name="Sasagawa Y."/>
            <person name="Umeda M."/>
            <person name="Hayashi T."/>
            <person name="Nikaido I."/>
            <person name="Watanabe H."/>
            <person name="Oguri K."/>
            <person name="Kitazato H."/>
            <person name="Fujioka K."/>
            <person name="Kido Y."/>
            <person name="Takami H."/>
        </authorList>
    </citation>
    <scope>NUCLEOTIDE SEQUENCE</scope>
    <source>
        <tissue evidence="16">Whole body</tissue>
    </source>
</reference>
<dbReference type="GO" id="GO:0007007">
    <property type="term" value="P:inner mitochondrial membrane organization"/>
    <property type="evidence" value="ECO:0007669"/>
    <property type="project" value="TreeGrafter"/>
</dbReference>
<evidence type="ECO:0000256" key="6">
    <source>
        <dbReference type="ARBA" id="ARBA00023098"/>
    </source>
</evidence>
<name>A0A2P2ICA8_9CRUS</name>
<evidence type="ECO:0000256" key="7">
    <source>
        <dbReference type="ARBA" id="ARBA00023128"/>
    </source>
</evidence>
<dbReference type="GO" id="GO:0047184">
    <property type="term" value="F:1-acylglycerophosphocholine O-acyltransferase activity"/>
    <property type="evidence" value="ECO:0007669"/>
    <property type="project" value="TreeGrafter"/>
</dbReference>
<evidence type="ECO:0000256" key="13">
    <source>
        <dbReference type="RuleBase" id="RU365062"/>
    </source>
</evidence>
<protein>
    <recommendedName>
        <fullName evidence="13">Tafazzin family protein</fullName>
    </recommendedName>
</protein>
<feature type="region of interest" description="Disordered" evidence="14">
    <location>
        <begin position="191"/>
        <end position="218"/>
    </location>
</feature>
<dbReference type="InterPro" id="IPR000872">
    <property type="entry name" value="Tafazzin"/>
</dbReference>
<dbReference type="Pfam" id="PF01553">
    <property type="entry name" value="Acyltransferase"/>
    <property type="match status" value="1"/>
</dbReference>
<evidence type="ECO:0000256" key="5">
    <source>
        <dbReference type="ARBA" id="ARBA00022792"/>
    </source>
</evidence>
<comment type="subcellular location">
    <subcellularLocation>
        <location evidence="1">Mitochondrion inner membrane</location>
        <topology evidence="1">Peripheral membrane protein</topology>
        <orientation evidence="1">Intermembrane side</orientation>
    </subcellularLocation>
    <subcellularLocation>
        <location evidence="10">Mitochondrion outer membrane</location>
        <topology evidence="10">Peripheral membrane protein</topology>
        <orientation evidence="10">Intermembrane side</orientation>
    </subcellularLocation>
</comment>
<keyword evidence="5" id="KW-0999">Mitochondrion inner membrane</keyword>
<evidence type="ECO:0000313" key="16">
    <source>
        <dbReference type="EMBL" id="LAB71642.1"/>
    </source>
</evidence>
<comment type="catalytic activity">
    <reaction evidence="11">
        <text>1'-[1,2-diacyl-sn-glycero-3-phospho],3'-[1-acyl-sn-glycero-3-phospho]-glycerol + a 1,2-diacyl-sn-glycero-3-phosphocholine = a cardiolipin + a 1-acyl-sn-glycero-3-phosphocholine</text>
        <dbReference type="Rhea" id="RHEA:33731"/>
        <dbReference type="ChEBI" id="CHEBI:57643"/>
        <dbReference type="ChEBI" id="CHEBI:58168"/>
        <dbReference type="ChEBI" id="CHEBI:62237"/>
        <dbReference type="ChEBI" id="CHEBI:64743"/>
    </reaction>
    <physiologicalReaction direction="left-to-right" evidence="11">
        <dbReference type="Rhea" id="RHEA:33732"/>
    </physiologicalReaction>
    <physiologicalReaction direction="right-to-left" evidence="11">
        <dbReference type="Rhea" id="RHEA:33733"/>
    </physiologicalReaction>
</comment>
<keyword evidence="4" id="KW-1000">Mitochondrion outer membrane</keyword>
<sequence>MPPEFRLKFAWPLPDMKDGVPWTYVVRSSLIVPIVGTLSKMWLCWLNKTRIHNGETYDYWVNSRPSDQPLITVSNHYSCLDDPLIYGTLPWHSLLSYSRMRWSLAAHDIVFTRRITSWFFASGKCVPVVRGIGVHQRAIDFCTNRLREGSWVHVFPEGKVNDKHNELRLKWGVGRMIYDCWALHRKPFENPSTSNGGTSASTSISDKLRGTSPSDDTTVLVVSSNANTTNTRNHNHEINGVSVVSNSLEKEESDGATRNCGSAFNAALRRRVLENSVNDSDCRLGRVSANSGSNDCNGALNNDADDVILNGRSSRCSRNNNREEDSRDVRNCRENMEWDSALPGKVPVILPLYHVGMDSVLPNVYPYRPKIGQKVTILVGEPLDMKPILARIDHQNKDPVEARKIITDCIQVELRKLRSRAEELHRAYLNS</sequence>